<keyword evidence="3" id="KW-1185">Reference proteome</keyword>
<dbReference type="RefSeq" id="WP_048669866.1">
    <property type="nucleotide sequence ID" value="NZ_CBTJ020000001.1"/>
</dbReference>
<dbReference type="Pfam" id="PF13692">
    <property type="entry name" value="Glyco_trans_1_4"/>
    <property type="match status" value="1"/>
</dbReference>
<organism evidence="2 3">
    <name type="scientific">Candidatus Competibacter denitrificans Run_A_D11</name>
    <dbReference type="NCBI Taxonomy" id="1400863"/>
    <lineage>
        <taxon>Bacteria</taxon>
        <taxon>Pseudomonadati</taxon>
        <taxon>Pseudomonadota</taxon>
        <taxon>Gammaproteobacteria</taxon>
        <taxon>Candidatus Competibacteraceae</taxon>
        <taxon>Candidatus Competibacter</taxon>
    </lineage>
</organism>
<dbReference type="Gene3D" id="3.40.50.2000">
    <property type="entry name" value="Glycogen Phosphorylase B"/>
    <property type="match status" value="2"/>
</dbReference>
<feature type="domain" description="Glycosyltransferase subfamily 4-like N-terminal" evidence="1">
    <location>
        <begin position="26"/>
        <end position="172"/>
    </location>
</feature>
<dbReference type="Proteomes" id="UP000035760">
    <property type="component" value="Unassembled WGS sequence"/>
</dbReference>
<dbReference type="PANTHER" id="PTHR45947">
    <property type="entry name" value="SULFOQUINOVOSYL TRANSFERASE SQD2"/>
    <property type="match status" value="1"/>
</dbReference>
<dbReference type="GO" id="GO:0016758">
    <property type="term" value="F:hexosyltransferase activity"/>
    <property type="evidence" value="ECO:0007669"/>
    <property type="project" value="TreeGrafter"/>
</dbReference>
<reference evidence="2" key="1">
    <citation type="submission" date="2013-07" db="EMBL/GenBank/DDBJ databases">
        <authorList>
            <person name="McIlroy S."/>
        </authorList>
    </citation>
    <scope>NUCLEOTIDE SEQUENCE [LARGE SCALE GENOMIC DNA]</scope>
    <source>
        <strain evidence="2">Run_A_D11</strain>
    </source>
</reference>
<sequence>MRIAYLCKRQYMSHDVIVDRYARLYEQPRQLALRGHEVLGLCFSYRATQHRDEWHTASPGRLRWVGLTPDFGGLTYPIQALRLLHAFSPDIMVGASDAPIIVLTSWLAGRLKVPLAVDLYDHFESFGLSRLPGLVALYRRALRRAAVVTCVSEPLADLVRTDYRARGAVLALPSTIDRTIFYPRDRRVCRKSLGLPPDAKLIGTAGGLSREKGIEPLYRAFEQLSKEDPNVHLVLAGPLDRQCPLPDSPRIHYLGVLPHAQTAELFNMLDVGVVYLRDTPYGRYSFPQKAYEMVACEIPLAVACVGSMASLFQSSEQILYDADDISSLARCLKNQLMQPELIKLKIQDWSEIAIPMEQAYLDCIENDAPF</sequence>
<dbReference type="OrthoDB" id="258796at2"/>
<proteinExistence type="predicted"/>
<evidence type="ECO:0000313" key="2">
    <source>
        <dbReference type="EMBL" id="CDI00805.1"/>
    </source>
</evidence>
<reference evidence="2" key="2">
    <citation type="submission" date="2014-03" db="EMBL/GenBank/DDBJ databases">
        <title>Candidatus Competibacter-lineage genomes retrieved from metagenomes reveal functional metabolic diversity.</title>
        <authorList>
            <person name="McIlroy S.J."/>
            <person name="Albertsen M."/>
            <person name="Andresen E.K."/>
            <person name="Saunders A.M."/>
            <person name="Kristiansen R."/>
            <person name="Stokholm-Bjerregaard M."/>
            <person name="Nielsen K.L."/>
            <person name="Nielsen P.H."/>
        </authorList>
    </citation>
    <scope>NUCLEOTIDE SEQUENCE</scope>
    <source>
        <strain evidence="2">Run_A_D11</strain>
    </source>
</reference>
<dbReference type="SUPFAM" id="SSF53756">
    <property type="entry name" value="UDP-Glycosyltransferase/glycogen phosphorylase"/>
    <property type="match status" value="1"/>
</dbReference>
<accession>W6M4Q7</accession>
<dbReference type="STRING" id="1400863.BN873_10061"/>
<dbReference type="AlphaFoldDB" id="W6M4Q7"/>
<keyword evidence="2" id="KW-0808">Transferase</keyword>
<name>W6M4Q7_9GAMM</name>
<protein>
    <submittedName>
        <fullName evidence="2">Glycosyl transferase group 1</fullName>
    </submittedName>
</protein>
<dbReference type="Pfam" id="PF13579">
    <property type="entry name" value="Glyco_trans_4_4"/>
    <property type="match status" value="1"/>
</dbReference>
<evidence type="ECO:0000259" key="1">
    <source>
        <dbReference type="Pfam" id="PF13579"/>
    </source>
</evidence>
<comment type="caution">
    <text evidence="2">The sequence shown here is derived from an EMBL/GenBank/DDBJ whole genome shotgun (WGS) entry which is preliminary data.</text>
</comment>
<evidence type="ECO:0000313" key="3">
    <source>
        <dbReference type="Proteomes" id="UP000035760"/>
    </source>
</evidence>
<gene>
    <name evidence="2" type="ORF">BN873_10061</name>
</gene>
<dbReference type="InterPro" id="IPR028098">
    <property type="entry name" value="Glyco_trans_4-like_N"/>
</dbReference>
<dbReference type="EMBL" id="CBTJ020000001">
    <property type="protein sequence ID" value="CDI00805.1"/>
    <property type="molecule type" value="Genomic_DNA"/>
</dbReference>
<dbReference type="InterPro" id="IPR050194">
    <property type="entry name" value="Glycosyltransferase_grp1"/>
</dbReference>
<dbReference type="PANTHER" id="PTHR45947:SF3">
    <property type="entry name" value="SULFOQUINOVOSYL TRANSFERASE SQD2"/>
    <property type="match status" value="1"/>
</dbReference>